<dbReference type="EMBL" id="SIRE01000012">
    <property type="protein sequence ID" value="TBL77503.1"/>
    <property type="molecule type" value="Genomic_DNA"/>
</dbReference>
<proteinExistence type="predicted"/>
<feature type="transmembrane region" description="Helical" evidence="1">
    <location>
        <begin position="6"/>
        <end position="22"/>
    </location>
</feature>
<feature type="transmembrane region" description="Helical" evidence="1">
    <location>
        <begin position="251"/>
        <end position="273"/>
    </location>
</feature>
<accession>A0A4V2J436</accession>
<dbReference type="AlphaFoldDB" id="A0A4V2J436"/>
<dbReference type="PANTHER" id="PTHR41324">
    <property type="entry name" value="MEMBRANE PROTEIN-RELATED"/>
    <property type="match status" value="1"/>
</dbReference>
<dbReference type="Pfam" id="PF09991">
    <property type="entry name" value="DUF2232"/>
    <property type="match status" value="1"/>
</dbReference>
<feature type="transmembrane region" description="Helical" evidence="1">
    <location>
        <begin position="147"/>
        <end position="166"/>
    </location>
</feature>
<evidence type="ECO:0000256" key="1">
    <source>
        <dbReference type="SAM" id="Phobius"/>
    </source>
</evidence>
<evidence type="ECO:0000313" key="2">
    <source>
        <dbReference type="EMBL" id="TBL77503.1"/>
    </source>
</evidence>
<evidence type="ECO:0000313" key="3">
    <source>
        <dbReference type="Proteomes" id="UP000293142"/>
    </source>
</evidence>
<keyword evidence="1" id="KW-1133">Transmembrane helix</keyword>
<comment type="caution">
    <text evidence="2">The sequence shown here is derived from an EMBL/GenBank/DDBJ whole genome shotgun (WGS) entry which is preliminary data.</text>
</comment>
<dbReference type="InterPro" id="IPR018710">
    <property type="entry name" value="DUF2232"/>
</dbReference>
<feature type="transmembrane region" description="Helical" evidence="1">
    <location>
        <begin position="187"/>
        <end position="206"/>
    </location>
</feature>
<gene>
    <name evidence="2" type="ORF">EYB31_18440</name>
</gene>
<feature type="transmembrane region" description="Helical" evidence="1">
    <location>
        <begin position="86"/>
        <end position="110"/>
    </location>
</feature>
<protein>
    <submittedName>
        <fullName evidence="2">DUF2232 domain-containing protein</fullName>
    </submittedName>
</protein>
<feature type="transmembrane region" description="Helical" evidence="1">
    <location>
        <begin position="54"/>
        <end position="74"/>
    </location>
</feature>
<feature type="transmembrane region" description="Helical" evidence="1">
    <location>
        <begin position="29"/>
        <end position="48"/>
    </location>
</feature>
<feature type="transmembrane region" description="Helical" evidence="1">
    <location>
        <begin position="212"/>
        <end position="239"/>
    </location>
</feature>
<keyword evidence="1" id="KW-0812">Transmembrane</keyword>
<reference evidence="2 3" key="1">
    <citation type="submission" date="2019-02" db="EMBL/GenBank/DDBJ databases">
        <title>Paenibacillus sp. nov., isolated from surface-sterilized tissue of Thalictrum simplex L.</title>
        <authorList>
            <person name="Tuo L."/>
        </authorList>
    </citation>
    <scope>NUCLEOTIDE SEQUENCE [LARGE SCALE GENOMIC DNA]</scope>
    <source>
        <strain evidence="2 3">N2SHLJ1</strain>
    </source>
</reference>
<organism evidence="2 3">
    <name type="scientific">Paenibacillus thalictri</name>
    <dbReference type="NCBI Taxonomy" id="2527873"/>
    <lineage>
        <taxon>Bacteria</taxon>
        <taxon>Bacillati</taxon>
        <taxon>Bacillota</taxon>
        <taxon>Bacilli</taxon>
        <taxon>Bacillales</taxon>
        <taxon>Paenibacillaceae</taxon>
        <taxon>Paenibacillus</taxon>
    </lineage>
</organism>
<dbReference type="Proteomes" id="UP000293142">
    <property type="component" value="Unassembled WGS sequence"/>
</dbReference>
<keyword evidence="3" id="KW-1185">Reference proteome</keyword>
<dbReference type="OrthoDB" id="2987886at2"/>
<dbReference type="PANTHER" id="PTHR41324:SF1">
    <property type="entry name" value="DUF2232 DOMAIN-CONTAINING PROTEIN"/>
    <property type="match status" value="1"/>
</dbReference>
<sequence>MGTPFGLITTGFIMIPLLYMYVRTNIKLFAAHYAVALILVYILTGLVFPGWFGALLLAIALFFLPPVIQMGNLYKKKAPARSVMTVGAVTLLCELLLSLVISYGFGFNWVEKMKQFMRESLDTLPASLKGMIPMDADLVVQLTAQMLPLYMIGFSLFYAVFTHWLARKALVRSGEMIPAFRPVREWMLPRSFVWYYLVALIMEYFVKDPNSILFTILINLVPILSFAFALQGIALLFFIAYRKKWNKALPIIGIILFIVFPPTYFLLSLLGLFDVAFPLRDRLTKK</sequence>
<keyword evidence="1" id="KW-0472">Membrane</keyword>
<name>A0A4V2J436_9BACL</name>